<feature type="transmembrane region" description="Helical" evidence="9">
    <location>
        <begin position="920"/>
        <end position="944"/>
    </location>
</feature>
<dbReference type="GO" id="GO:0005886">
    <property type="term" value="C:plasma membrane"/>
    <property type="evidence" value="ECO:0007669"/>
    <property type="project" value="UniProtKB-SubCell"/>
</dbReference>
<comment type="similarity">
    <text evidence="9">Belongs to the SecD/SecF family. SecD subfamily.</text>
</comment>
<evidence type="ECO:0000313" key="14">
    <source>
        <dbReference type="EMBL" id="QBO58629.1"/>
    </source>
</evidence>
<feature type="domain" description="Protein export membrane protein SecD/SecF C-terminal" evidence="11">
    <location>
        <begin position="759"/>
        <end position="946"/>
    </location>
</feature>
<evidence type="ECO:0000256" key="4">
    <source>
        <dbReference type="ARBA" id="ARBA00022692"/>
    </source>
</evidence>
<evidence type="ECO:0000256" key="6">
    <source>
        <dbReference type="ARBA" id="ARBA00022989"/>
    </source>
</evidence>
<evidence type="ECO:0000256" key="9">
    <source>
        <dbReference type="HAMAP-Rule" id="MF_01463"/>
    </source>
</evidence>
<feature type="transmembrane region" description="Helical" evidence="9">
    <location>
        <begin position="585"/>
        <end position="609"/>
    </location>
</feature>
<keyword evidence="5 9" id="KW-0653">Protein transport</keyword>
<feature type="transmembrane region" description="Helical" evidence="9">
    <location>
        <begin position="515"/>
        <end position="533"/>
    </location>
</feature>
<dbReference type="GO" id="GO:0006605">
    <property type="term" value="P:protein targeting"/>
    <property type="evidence" value="ECO:0007669"/>
    <property type="project" value="UniProtKB-UniRule"/>
</dbReference>
<dbReference type="InterPro" id="IPR005665">
    <property type="entry name" value="SecF_bac"/>
</dbReference>
<evidence type="ECO:0000256" key="3">
    <source>
        <dbReference type="ARBA" id="ARBA00022475"/>
    </source>
</evidence>
<dbReference type="GO" id="GO:0065002">
    <property type="term" value="P:intracellular protein transmembrane transport"/>
    <property type="evidence" value="ECO:0007669"/>
    <property type="project" value="UniProtKB-UniRule"/>
</dbReference>
<dbReference type="InterPro" id="IPR048631">
    <property type="entry name" value="SecD_1st"/>
</dbReference>
<dbReference type="InterPro" id="IPR022645">
    <property type="entry name" value="SecD/SecF_bac"/>
</dbReference>
<dbReference type="OrthoDB" id="9805019at2"/>
<dbReference type="KEGG" id="csal:NBC122_01814"/>
<feature type="transmembrane region" description="Helical" evidence="9">
    <location>
        <begin position="846"/>
        <end position="865"/>
    </location>
</feature>
<dbReference type="Gene3D" id="3.30.1360.200">
    <property type="match status" value="1"/>
</dbReference>
<keyword evidence="7 9" id="KW-0811">Translocation</keyword>
<dbReference type="Gene3D" id="1.20.1640.10">
    <property type="entry name" value="Multidrug efflux transporter AcrB transmembrane domain"/>
    <property type="match status" value="2"/>
</dbReference>
<dbReference type="Proteomes" id="UP000294419">
    <property type="component" value="Chromosome"/>
</dbReference>
<evidence type="ECO:0000256" key="2">
    <source>
        <dbReference type="ARBA" id="ARBA00022448"/>
    </source>
</evidence>
<dbReference type="PANTHER" id="PTHR30081:SF1">
    <property type="entry name" value="PROTEIN TRANSLOCASE SUBUNIT SECD"/>
    <property type="match status" value="1"/>
</dbReference>
<dbReference type="Gene3D" id="3.30.70.3220">
    <property type="match status" value="1"/>
</dbReference>
<comment type="subcellular location">
    <subcellularLocation>
        <location evidence="1 9">Cell membrane</location>
        <topology evidence="1 9">Multi-pass membrane protein</topology>
    </subcellularLocation>
</comment>
<dbReference type="InterPro" id="IPR022646">
    <property type="entry name" value="SecD/SecF_CS"/>
</dbReference>
<dbReference type="InterPro" id="IPR022813">
    <property type="entry name" value="SecD/SecF_arch_bac"/>
</dbReference>
<keyword evidence="4 9" id="KW-0812">Transmembrane</keyword>
<evidence type="ECO:0000259" key="12">
    <source>
        <dbReference type="Pfam" id="PF21760"/>
    </source>
</evidence>
<dbReference type="GO" id="GO:0043952">
    <property type="term" value="P:protein transport by the Sec complex"/>
    <property type="evidence" value="ECO:0007669"/>
    <property type="project" value="UniProtKB-UniRule"/>
</dbReference>
<evidence type="ECO:0000313" key="15">
    <source>
        <dbReference type="Proteomes" id="UP000294419"/>
    </source>
</evidence>
<keyword evidence="3 9" id="KW-1003">Cell membrane</keyword>
<comment type="function">
    <text evidence="9">Part of the Sec protein translocase complex. Interacts with the SecYEG preprotein conducting channel. SecDF uses the proton motive force (PMF) to complete protein translocation after the ATP-dependent function of SecA.</text>
</comment>
<evidence type="ECO:0000259" key="13">
    <source>
        <dbReference type="Pfam" id="PF22599"/>
    </source>
</evidence>
<proteinExistence type="inferred from homology"/>
<protein>
    <recommendedName>
        <fullName evidence="9 10">Multifunctional fusion protein</fullName>
    </recommendedName>
    <domain>
        <recommendedName>
            <fullName evidence="9">Protein translocase subunit SecD</fullName>
        </recommendedName>
    </domain>
    <domain>
        <recommendedName>
            <fullName evidence="10">Protein-export membrane protein SecF</fullName>
        </recommendedName>
    </domain>
</protein>
<accession>A0A4P6ZGE1</accession>
<dbReference type="AlphaFoldDB" id="A0A4P6ZGE1"/>
<comment type="subunit">
    <text evidence="9">Forms a complex with SecF. Part of the essential Sec protein translocation apparatus which comprises SecA, SecYEG and auxiliary proteins SecDF. Other proteins may also be involved.</text>
</comment>
<dbReference type="Pfam" id="PF02355">
    <property type="entry name" value="SecD_SecF_C"/>
    <property type="match status" value="2"/>
</dbReference>
<dbReference type="InterPro" id="IPR048634">
    <property type="entry name" value="SecD_SecF_C"/>
</dbReference>
<comment type="subunit">
    <text evidence="10">Forms a complex with SecD. Part of the essential Sec protein translocation apparatus which comprises SecA, SecYEG and auxiliary proteins SecDF. Other proteins may also be involved.</text>
</comment>
<dbReference type="Pfam" id="PF07549">
    <property type="entry name" value="Sec_GG"/>
    <property type="match status" value="2"/>
</dbReference>
<dbReference type="NCBIfam" id="TIGR01129">
    <property type="entry name" value="secD"/>
    <property type="match status" value="1"/>
</dbReference>
<dbReference type="FunFam" id="1.20.1640.10:FF:000004">
    <property type="entry name" value="Protein translocase subunit SecD"/>
    <property type="match status" value="1"/>
</dbReference>
<dbReference type="SUPFAM" id="SSF82866">
    <property type="entry name" value="Multidrug efflux transporter AcrB transmembrane domain"/>
    <property type="match status" value="2"/>
</dbReference>
<comment type="caution">
    <text evidence="9">Lacks conserved residue(s) required for the propagation of feature annotation.</text>
</comment>
<dbReference type="Pfam" id="PF21760">
    <property type="entry name" value="SecD_1st"/>
    <property type="match status" value="1"/>
</dbReference>
<feature type="transmembrane region" description="Helical" evidence="9">
    <location>
        <begin position="461"/>
        <end position="479"/>
    </location>
</feature>
<dbReference type="NCBIfam" id="TIGR00916">
    <property type="entry name" value="2A0604s01"/>
    <property type="match status" value="2"/>
</dbReference>
<feature type="domain" description="Protein translocase subunit SecDF P1" evidence="12">
    <location>
        <begin position="186"/>
        <end position="242"/>
    </location>
</feature>
<feature type="transmembrane region" description="Helical" evidence="9">
    <location>
        <begin position="785"/>
        <end position="803"/>
    </location>
</feature>
<name>A0A4P6ZGE1_9FLAO</name>
<dbReference type="RefSeq" id="WP_133440043.1">
    <property type="nucleotide sequence ID" value="NZ_CP037954.1"/>
</dbReference>
<evidence type="ECO:0000256" key="7">
    <source>
        <dbReference type="ARBA" id="ARBA00023010"/>
    </source>
</evidence>
<evidence type="ECO:0000259" key="11">
    <source>
        <dbReference type="Pfam" id="PF02355"/>
    </source>
</evidence>
<feature type="domain" description="Protein export membrane protein SecD/SecF C-terminal" evidence="11">
    <location>
        <begin position="441"/>
        <end position="608"/>
    </location>
</feature>
<keyword evidence="2 9" id="KW-0813">Transport</keyword>
<dbReference type="HAMAP" id="MF_01463_B">
    <property type="entry name" value="SecD_B"/>
    <property type="match status" value="1"/>
</dbReference>
<feature type="domain" description="SecDF P1 head subdomain" evidence="13">
    <location>
        <begin position="352"/>
        <end position="440"/>
    </location>
</feature>
<dbReference type="InterPro" id="IPR055344">
    <property type="entry name" value="SecD_SecF_C_bact"/>
</dbReference>
<keyword evidence="6 9" id="KW-1133">Transmembrane helix</keyword>
<evidence type="ECO:0000256" key="5">
    <source>
        <dbReference type="ARBA" id="ARBA00022927"/>
    </source>
</evidence>
<gene>
    <name evidence="10" type="primary">secF</name>
    <name evidence="9" type="synonym">secD</name>
    <name evidence="14" type="ORF">NBC122_01814</name>
</gene>
<dbReference type="PANTHER" id="PTHR30081">
    <property type="entry name" value="PROTEIN-EXPORT MEMBRANE PROTEIN SEC"/>
    <property type="match status" value="1"/>
</dbReference>
<feature type="transmembrane region" description="Helical" evidence="9">
    <location>
        <begin position="554"/>
        <end position="579"/>
    </location>
</feature>
<dbReference type="InterPro" id="IPR054384">
    <property type="entry name" value="SecDF_P1_head"/>
</dbReference>
<keyword evidence="15" id="KW-1185">Reference proteome</keyword>
<feature type="transmembrane region" description="Helical" evidence="9">
    <location>
        <begin position="896"/>
        <end position="914"/>
    </location>
</feature>
<feature type="transmembrane region" description="Helical" evidence="9">
    <location>
        <begin position="643"/>
        <end position="664"/>
    </location>
</feature>
<dbReference type="NCBIfam" id="TIGR00966">
    <property type="entry name" value="transloc_SecF"/>
    <property type="match status" value="1"/>
</dbReference>
<sequence>MQGKGLIKLVAIILGLICLNELLPTWYAGKVERQATAVAGNNPEKYNREIARLSKDTLNLGFTKLYYSRAKEREMKLGLDLKGGINVLLEINQRDLVNDLTQYSTNPILLEALDRTEKDQKNSTKNYIENFFTEFELVNKEKGTNLKLADPEIFGNTNLTEIKYNSSDEEVKNIVRRKISASEGAAYEVIRTRIDKMGVTQPNVQRVPGTGRISVEMPGSKDIDRVKKMLATSAKLQFWEVQTVQEVIPYLEQLSTIVPLKADSIGVAKNTNLMNMLQLNSLRSSGVGNIKLSDTAAVNKILNSKIAKDLRPANIKYTQFMWGYKPESTDANNLVLYAIRGNINQKAPVDGAVESARVNYDEMGRVVVDMQMDSKGSKEWKAMTAKNVNKSVAVTLDNVVYTAPNVVNEIPNGRTQISGNFSQEEAQDLVNVLGAGKLPASAKIVQADVVGPSLGQQSIDAGMLSFLIAFLVIVAYIIFYYGGAGVYAVIAMVINLFYIFGIMDSVDATLTLPGIAGIVLSMAMAVDTNVIIYERTKEELFAGKNILEAYKDGFKHALSAIIDGHSTTILTAVVLYIFGTGPIKGFAVTLIIGILMTFFTSVLLSRVMIFARLNKGKGLSVWTPLTKNLFRNVWIDFIGKRKYAYIISAFLTVGSLLSIAVNGFKYGIDFTGGRNYVVKFDKPVDATKTEEALIKIFATQDGKLSAVEAKTFGSGNQLKISTDYLIDDESLKADQTIEQKLYEGLKPNLPANMTLQDFKAADKDHAGIVSSTKVGPTVADDIKTGGMFAVIAALAGIFLYILVRFTKWQFSLGAVAGLAHDAIVILGVYSLLHKYMPFNMEINQDFIAAILTVLGYSINDTVIVFDRIREYLREKKSTTLAGLFDDSISSTLGRTFNTSFTTILVILAIFIFGGENLRGFMFALLLGIGFGTYSSIFISSAIAYDFLKGKGKEETPHGKTSVDVEVIDKRTKK</sequence>
<feature type="transmembrane region" description="Helical" evidence="9">
    <location>
        <begin position="486"/>
        <end position="503"/>
    </location>
</feature>
<dbReference type="InterPro" id="IPR005791">
    <property type="entry name" value="SecD"/>
</dbReference>
<dbReference type="Pfam" id="PF22599">
    <property type="entry name" value="SecDF_P1_head"/>
    <property type="match status" value="1"/>
</dbReference>
<dbReference type="PRINTS" id="PR01755">
    <property type="entry name" value="SECFTRNLCASE"/>
</dbReference>
<dbReference type="GO" id="GO:0015450">
    <property type="term" value="F:protein-transporting ATPase activity"/>
    <property type="evidence" value="ECO:0007669"/>
    <property type="project" value="InterPro"/>
</dbReference>
<organism evidence="14 15">
    <name type="scientific">Chryseobacterium salivictor</name>
    <dbReference type="NCBI Taxonomy" id="2547600"/>
    <lineage>
        <taxon>Bacteria</taxon>
        <taxon>Pseudomonadati</taxon>
        <taxon>Bacteroidota</taxon>
        <taxon>Flavobacteriia</taxon>
        <taxon>Flavobacteriales</taxon>
        <taxon>Weeksellaceae</taxon>
        <taxon>Chryseobacterium group</taxon>
        <taxon>Chryseobacterium</taxon>
    </lineage>
</organism>
<dbReference type="EMBL" id="CP037954">
    <property type="protein sequence ID" value="QBO58629.1"/>
    <property type="molecule type" value="Genomic_DNA"/>
</dbReference>
<dbReference type="HAMAP" id="MF_01464_B">
    <property type="entry name" value="SecF_B"/>
    <property type="match status" value="1"/>
</dbReference>
<feature type="transmembrane region" description="Helical" evidence="9">
    <location>
        <begin position="810"/>
        <end position="831"/>
    </location>
</feature>
<evidence type="ECO:0000256" key="8">
    <source>
        <dbReference type="ARBA" id="ARBA00023136"/>
    </source>
</evidence>
<evidence type="ECO:0000256" key="10">
    <source>
        <dbReference type="HAMAP-Rule" id="MF_01464"/>
    </source>
</evidence>
<reference evidence="14 15" key="1">
    <citation type="submission" date="2019-03" db="EMBL/GenBank/DDBJ databases">
        <authorList>
            <person name="Kim H."/>
            <person name="Yu S.-M."/>
        </authorList>
    </citation>
    <scope>NUCLEOTIDE SEQUENCE [LARGE SCALE GENOMIC DNA]</scope>
    <source>
        <strain evidence="14 15">NBC122</strain>
    </source>
</reference>
<evidence type="ECO:0000256" key="1">
    <source>
        <dbReference type="ARBA" id="ARBA00004651"/>
    </source>
</evidence>
<comment type="similarity">
    <text evidence="10">Belongs to the SecD/SecF family. SecF subfamily.</text>
</comment>
<keyword evidence="8 9" id="KW-0472">Membrane</keyword>